<feature type="compositionally biased region" description="Low complexity" evidence="1">
    <location>
        <begin position="53"/>
        <end position="73"/>
    </location>
</feature>
<evidence type="ECO:0000256" key="1">
    <source>
        <dbReference type="SAM" id="MobiDB-lite"/>
    </source>
</evidence>
<dbReference type="InterPro" id="IPR009739">
    <property type="entry name" value="LprI-like_N"/>
</dbReference>
<gene>
    <name evidence="3" type="ORF">CEK00_17270</name>
</gene>
<reference evidence="3 4" key="1">
    <citation type="submission" date="2017-06" db="EMBL/GenBank/DDBJ databases">
        <title>Genome sequencing and assembly of Stenotrophomonas maltophilia DF07.</title>
        <authorList>
            <person name="Iyer R."/>
        </authorList>
    </citation>
    <scope>NUCLEOTIDE SEQUENCE [LARGE SCALE GENOMIC DNA]</scope>
    <source>
        <strain evidence="3 4">DF07</strain>
    </source>
</reference>
<comment type="caution">
    <text evidence="3">The sequence shown here is derived from an EMBL/GenBank/DDBJ whole genome shotgun (WGS) entry which is preliminary data.</text>
</comment>
<organism evidence="3 4">
    <name type="scientific">Stenotrophomonas maltophilia</name>
    <name type="common">Pseudomonas maltophilia</name>
    <name type="synonym">Xanthomonas maltophilia</name>
    <dbReference type="NCBI Taxonomy" id="40324"/>
    <lineage>
        <taxon>Bacteria</taxon>
        <taxon>Pseudomonadati</taxon>
        <taxon>Pseudomonadota</taxon>
        <taxon>Gammaproteobacteria</taxon>
        <taxon>Lysobacterales</taxon>
        <taxon>Lysobacteraceae</taxon>
        <taxon>Stenotrophomonas</taxon>
        <taxon>Stenotrophomonas maltophilia group</taxon>
    </lineage>
</organism>
<sequence length="197" mass="20846">MQGTNHLPAAPRETFGKVGAIALALVFGLSLAACQAKSPEAYTAAAPAAAAPATASPPATAEPARAAPATTAADADDQDMPPRRPDDSYNKATLRPQYATCVKSSGGETPALQACGDEELAWQEQRLEQAFMKIVDGPDGKDKDRLMDEQAAYMSDTNRYCCWNPAEDGQGQMLDAQSCRINRTANRADVLQALTSK</sequence>
<feature type="domain" description="Lysozyme inhibitor LprI-like N-terminal" evidence="2">
    <location>
        <begin position="102"/>
        <end position="191"/>
    </location>
</feature>
<evidence type="ECO:0000313" key="3">
    <source>
        <dbReference type="EMBL" id="PAM68903.1"/>
    </source>
</evidence>
<evidence type="ECO:0000259" key="2">
    <source>
        <dbReference type="Pfam" id="PF07007"/>
    </source>
</evidence>
<dbReference type="Pfam" id="PF07007">
    <property type="entry name" value="LprI"/>
    <property type="match status" value="1"/>
</dbReference>
<dbReference type="Gene3D" id="1.20.1270.180">
    <property type="match status" value="1"/>
</dbReference>
<dbReference type="RefSeq" id="WP_095378616.1">
    <property type="nucleotide sequence ID" value="NZ_JACLBE010000040.1"/>
</dbReference>
<feature type="compositionally biased region" description="Basic and acidic residues" evidence="1">
    <location>
        <begin position="80"/>
        <end position="89"/>
    </location>
</feature>
<protein>
    <recommendedName>
        <fullName evidence="2">Lysozyme inhibitor LprI-like N-terminal domain-containing protein</fullName>
    </recommendedName>
</protein>
<dbReference type="Proteomes" id="UP000216433">
    <property type="component" value="Unassembled WGS sequence"/>
</dbReference>
<dbReference type="EMBL" id="NJGC01000023">
    <property type="protein sequence ID" value="PAM68903.1"/>
    <property type="molecule type" value="Genomic_DNA"/>
</dbReference>
<dbReference type="AlphaFoldDB" id="A0A270N9U4"/>
<name>A0A270N9U4_STEMA</name>
<feature type="region of interest" description="Disordered" evidence="1">
    <location>
        <begin position="53"/>
        <end position="92"/>
    </location>
</feature>
<accession>A0A270N9U4</accession>
<evidence type="ECO:0000313" key="4">
    <source>
        <dbReference type="Proteomes" id="UP000216433"/>
    </source>
</evidence>
<proteinExistence type="predicted"/>